<dbReference type="PANTHER" id="PTHR30586:SF0">
    <property type="entry name" value="ION-TRANSLOCATING OXIDOREDUCTASE COMPLEX SUBUNIT E"/>
    <property type="match status" value="1"/>
</dbReference>
<dbReference type="GO" id="GO:0005886">
    <property type="term" value="C:plasma membrane"/>
    <property type="evidence" value="ECO:0007669"/>
    <property type="project" value="UniProtKB-SubCell"/>
</dbReference>
<comment type="subunit">
    <text evidence="8">The complex is composed of six subunits: RnfA, RnfB, RnfC, RnfD, RnfE and RnfG.</text>
</comment>
<dbReference type="PANTHER" id="PTHR30586">
    <property type="entry name" value="ELECTRON TRANSPORT COMPLEX PROTEIN RNFE"/>
    <property type="match status" value="1"/>
</dbReference>
<dbReference type="Proteomes" id="UP000831151">
    <property type="component" value="Chromosome"/>
</dbReference>
<feature type="transmembrane region" description="Helical" evidence="8">
    <location>
        <begin position="70"/>
        <end position="90"/>
    </location>
</feature>
<dbReference type="EC" id="7.-.-.-" evidence="8"/>
<reference evidence="9" key="1">
    <citation type="submission" date="2022-04" db="EMBL/GenBank/DDBJ databases">
        <title>Complete genome sequences of Ezakiella coagulans and Fenollaria massiliensis.</title>
        <authorList>
            <person name="France M.T."/>
            <person name="Clifford J."/>
            <person name="Narina S."/>
            <person name="Rutt L."/>
            <person name="Ravel J."/>
        </authorList>
    </citation>
    <scope>NUCLEOTIDE SEQUENCE</scope>
    <source>
        <strain evidence="9">C0061C2</strain>
    </source>
</reference>
<keyword evidence="3 8" id="KW-0812">Transmembrane</keyword>
<dbReference type="KEGG" id="fms:M1R53_04780"/>
<keyword evidence="5 8" id="KW-0249">Electron transport</keyword>
<evidence type="ECO:0000256" key="4">
    <source>
        <dbReference type="ARBA" id="ARBA00022967"/>
    </source>
</evidence>
<evidence type="ECO:0000256" key="8">
    <source>
        <dbReference type="HAMAP-Rule" id="MF_00478"/>
    </source>
</evidence>
<dbReference type="GO" id="GO:0012505">
    <property type="term" value="C:endomembrane system"/>
    <property type="evidence" value="ECO:0007669"/>
    <property type="project" value="UniProtKB-SubCell"/>
</dbReference>
<evidence type="ECO:0000256" key="6">
    <source>
        <dbReference type="ARBA" id="ARBA00022989"/>
    </source>
</evidence>
<evidence type="ECO:0000313" key="9">
    <source>
        <dbReference type="EMBL" id="UQK58558.1"/>
    </source>
</evidence>
<feature type="transmembrane region" description="Helical" evidence="8">
    <location>
        <begin position="96"/>
        <end position="112"/>
    </location>
</feature>
<dbReference type="InterPro" id="IPR010968">
    <property type="entry name" value="RnfE"/>
</dbReference>
<dbReference type="Pfam" id="PF02508">
    <property type="entry name" value="Rnf-Nqr"/>
    <property type="match status" value="1"/>
</dbReference>
<evidence type="ECO:0000256" key="5">
    <source>
        <dbReference type="ARBA" id="ARBA00022982"/>
    </source>
</evidence>
<keyword evidence="2 8" id="KW-0813">Transport</keyword>
<dbReference type="GO" id="GO:0022900">
    <property type="term" value="P:electron transport chain"/>
    <property type="evidence" value="ECO:0007669"/>
    <property type="project" value="UniProtKB-UniRule"/>
</dbReference>
<feature type="transmembrane region" description="Helical" evidence="8">
    <location>
        <begin position="39"/>
        <end position="58"/>
    </location>
</feature>
<evidence type="ECO:0000256" key="1">
    <source>
        <dbReference type="ARBA" id="ARBA00004127"/>
    </source>
</evidence>
<keyword evidence="6 8" id="KW-1133">Transmembrane helix</keyword>
<feature type="transmembrane region" description="Helical" evidence="8">
    <location>
        <begin position="167"/>
        <end position="190"/>
    </location>
</feature>
<dbReference type="EMBL" id="CP096649">
    <property type="protein sequence ID" value="UQK58558.1"/>
    <property type="molecule type" value="Genomic_DNA"/>
</dbReference>
<name>A0A9E7DIG1_9FIRM</name>
<dbReference type="AlphaFoldDB" id="A0A9E7DIG1"/>
<dbReference type="NCBIfam" id="NF009070">
    <property type="entry name" value="PRK12405.1"/>
    <property type="match status" value="1"/>
</dbReference>
<organism evidence="9 10">
    <name type="scientific">Fenollaria massiliensis</name>
    <dbReference type="NCBI Taxonomy" id="938288"/>
    <lineage>
        <taxon>Bacteria</taxon>
        <taxon>Bacillati</taxon>
        <taxon>Bacillota</taxon>
        <taxon>Clostridia</taxon>
        <taxon>Eubacteriales</taxon>
        <taxon>Fenollaria</taxon>
    </lineage>
</organism>
<evidence type="ECO:0000256" key="2">
    <source>
        <dbReference type="ARBA" id="ARBA00022448"/>
    </source>
</evidence>
<dbReference type="InterPro" id="IPR003667">
    <property type="entry name" value="NqrDE/RnfAE"/>
</dbReference>
<sequence length="197" mass="21484">MKISKIFKNGMIDNNTILSQLVGLCSVLAISSTLKNSVTMAAAVLIVTILSNFFISLLRKVIPSKIRIPIYIVIIATFVTIIDLVLHAYLPDMYKQLGLFIPLIVVNCMILARAESFASKNNVFYSIIDGLASGLGYAIAICALGFVRELIGAGSIWGNQIFHGASLFVLPPGAFIVLGIFVAIFNIYLLKKKKEEN</sequence>
<comment type="subcellular location">
    <subcellularLocation>
        <location evidence="8">Cell membrane</location>
        <topology evidence="8">Multi-pass membrane protein</topology>
    </subcellularLocation>
    <subcellularLocation>
        <location evidence="1">Endomembrane system</location>
        <topology evidence="1">Multi-pass membrane protein</topology>
    </subcellularLocation>
</comment>
<protein>
    <recommendedName>
        <fullName evidence="8">Ion-translocating oxidoreductase complex subunit E</fullName>
        <ecNumber evidence="8">7.-.-.-</ecNumber>
    </recommendedName>
    <alternativeName>
        <fullName evidence="8">Rnf electron transport complex subunit E</fullName>
    </alternativeName>
</protein>
<keyword evidence="4 8" id="KW-1278">Translocase</keyword>
<accession>A0A9E7DIG1</accession>
<comment type="similarity">
    <text evidence="8">Belongs to the NqrDE/RnfAE family.</text>
</comment>
<keyword evidence="7 8" id="KW-0472">Membrane</keyword>
<dbReference type="HAMAP" id="MF_00478">
    <property type="entry name" value="RsxE_RnfE"/>
    <property type="match status" value="1"/>
</dbReference>
<dbReference type="NCBIfam" id="TIGR01948">
    <property type="entry name" value="rnfE"/>
    <property type="match status" value="1"/>
</dbReference>
<comment type="function">
    <text evidence="8">Part of a membrane-bound complex that couples electron transfer with translocation of ions across the membrane.</text>
</comment>
<keyword evidence="8" id="KW-1003">Cell membrane</keyword>
<proteinExistence type="inferred from homology"/>
<evidence type="ECO:0000256" key="3">
    <source>
        <dbReference type="ARBA" id="ARBA00022692"/>
    </source>
</evidence>
<keyword evidence="10" id="KW-1185">Reference proteome</keyword>
<gene>
    <name evidence="9" type="primary">rsxE</name>
    <name evidence="8" type="synonym">rnfE</name>
    <name evidence="9" type="ORF">M1R53_04780</name>
</gene>
<evidence type="ECO:0000313" key="10">
    <source>
        <dbReference type="Proteomes" id="UP000831151"/>
    </source>
</evidence>
<dbReference type="RefSeq" id="WP_019213684.1">
    <property type="nucleotide sequence ID" value="NZ_CP096649.1"/>
</dbReference>
<dbReference type="PIRSF" id="PIRSF006102">
    <property type="entry name" value="NQR_DE"/>
    <property type="match status" value="1"/>
</dbReference>
<evidence type="ECO:0000256" key="7">
    <source>
        <dbReference type="ARBA" id="ARBA00023136"/>
    </source>
</evidence>
<feature type="transmembrane region" description="Helical" evidence="8">
    <location>
        <begin position="124"/>
        <end position="147"/>
    </location>
</feature>